<dbReference type="EMBL" id="BTFZ01000012">
    <property type="protein sequence ID" value="GMM37858.1"/>
    <property type="molecule type" value="Genomic_DNA"/>
</dbReference>
<gene>
    <name evidence="2" type="ORF">DASC09_051830</name>
</gene>
<dbReference type="AlphaFoldDB" id="A0AAV5QUP2"/>
<dbReference type="RefSeq" id="XP_064854854.1">
    <property type="nucleotide sequence ID" value="XM_064998782.1"/>
</dbReference>
<comment type="caution">
    <text evidence="2">The sequence shown here is derived from an EMBL/GenBank/DDBJ whole genome shotgun (WGS) entry which is preliminary data.</text>
</comment>
<evidence type="ECO:0000256" key="1">
    <source>
        <dbReference type="SAM" id="Phobius"/>
    </source>
</evidence>
<feature type="transmembrane region" description="Helical" evidence="1">
    <location>
        <begin position="954"/>
        <end position="975"/>
    </location>
</feature>
<sequence length="976" mass="112018">MIDRNNRLLEDFNRLLEDFNRLLEDFKKLQPLCAKQNFKTPFENQDIDNSVFCLVVESLIDLIYESPKFAIDVIFDCDILKCVVSYLSYLTSTNPQECREIKDLCRLIERVTEEIETQDDQKLKILEDWKFFEQVWRFCEVATDEWVLNEVKRRVIGLFPRSPTKRLEIVEKSPIFIEYILPRIQKQSKYSSEEVRQLEFSLQCCGMIFQAMTSHQTIYLTQCLKIMDSVNQLLISTDEEDILVAVFKYFTLFFDLKVQEVKSHLEHGTDVLQRCLDLVYDDSRSIKVKSRAANLVVYLAVIHNINALESSELENFRCRCQNLLLQTPDLKLQDAGYLIMGASNVVFTINFDSKEFYEIVDKIVQVVDAEDDFSESIQADPMAIRGYVASLLMLMKSQWSQKDQISSEVFKSTVGYLEGAIRLFRKANIKYQLPVFIRTFSSMIAEGAVKNERLLVEGCYDSVAIAFIYKFTERLQAIPNKQMTKEEIRNLSVGVAMFRSIIEMYNTYYETTNNDAMDTIGRYLSDKKVLLKLLPSHCDNDAYQLLADLYSSFNMVTTLDFNPELYDHLVDLLSRDSPELVDLSLSVLIHHLSLSTAAGYALGHRDLLCNLYSMCQSTEDKDDIIRRKAYKCLVALAAQIPRNRQLLKVMLETDIVEAVVTPIIIQDEGNPKNYGDFRASALSLLCCLTSDYELHGKIIESGLVKKILLNFSVNEDLLVSKSVISILNNLVMIPRNGNHPVEAVIDYFLSDCNILQQIDSISIGLQSPEIDCNANKQLTVHFLQWVTTMMASSALFKESIRESHPLFENFLGLTQDIFSGISNDIEKEEEFYTQCAATFGQLLDNKIIPDYQSMVAAQKVYNVTNMPSVQILSFALYRYFLLGMLFVIVKILWWNIRNFSFKGVFKIFAWILFAVLELSVIGTVRQASESLGILVAWIMLIITRWATGLSSIATWLWGLIMFGVVYFITMITATVG</sequence>
<organism evidence="2 3">
    <name type="scientific">Saccharomycopsis crataegensis</name>
    <dbReference type="NCBI Taxonomy" id="43959"/>
    <lineage>
        <taxon>Eukaryota</taxon>
        <taxon>Fungi</taxon>
        <taxon>Dikarya</taxon>
        <taxon>Ascomycota</taxon>
        <taxon>Saccharomycotina</taxon>
        <taxon>Saccharomycetes</taxon>
        <taxon>Saccharomycopsidaceae</taxon>
        <taxon>Saccharomycopsis</taxon>
    </lineage>
</organism>
<keyword evidence="3" id="KW-1185">Reference proteome</keyword>
<accession>A0AAV5QUP2</accession>
<keyword evidence="1" id="KW-1133">Transmembrane helix</keyword>
<proteinExistence type="predicted"/>
<feature type="transmembrane region" description="Helical" evidence="1">
    <location>
        <begin position="903"/>
        <end position="924"/>
    </location>
</feature>
<evidence type="ECO:0000313" key="3">
    <source>
        <dbReference type="Proteomes" id="UP001360560"/>
    </source>
</evidence>
<feature type="transmembrane region" description="Helical" evidence="1">
    <location>
        <begin position="876"/>
        <end position="896"/>
    </location>
</feature>
<reference evidence="2 3" key="1">
    <citation type="journal article" date="2023" name="Elife">
        <title>Identification of key yeast species and microbe-microbe interactions impacting larval growth of Drosophila in the wild.</title>
        <authorList>
            <person name="Mure A."/>
            <person name="Sugiura Y."/>
            <person name="Maeda R."/>
            <person name="Honda K."/>
            <person name="Sakurai N."/>
            <person name="Takahashi Y."/>
            <person name="Watada M."/>
            <person name="Katoh T."/>
            <person name="Gotoh A."/>
            <person name="Gotoh Y."/>
            <person name="Taniguchi I."/>
            <person name="Nakamura K."/>
            <person name="Hayashi T."/>
            <person name="Katayama T."/>
            <person name="Uemura T."/>
            <person name="Hattori Y."/>
        </authorList>
    </citation>
    <scope>NUCLEOTIDE SEQUENCE [LARGE SCALE GENOMIC DNA]</scope>
    <source>
        <strain evidence="2 3">SC-9</strain>
    </source>
</reference>
<keyword evidence="1" id="KW-0472">Membrane</keyword>
<feature type="transmembrane region" description="Helical" evidence="1">
    <location>
        <begin position="930"/>
        <end position="947"/>
    </location>
</feature>
<dbReference type="InterPro" id="IPR016024">
    <property type="entry name" value="ARM-type_fold"/>
</dbReference>
<evidence type="ECO:0000313" key="2">
    <source>
        <dbReference type="EMBL" id="GMM37858.1"/>
    </source>
</evidence>
<keyword evidence="1" id="KW-0812">Transmembrane</keyword>
<dbReference type="Proteomes" id="UP001360560">
    <property type="component" value="Unassembled WGS sequence"/>
</dbReference>
<name>A0AAV5QUP2_9ASCO</name>
<dbReference type="InterPro" id="IPR011989">
    <property type="entry name" value="ARM-like"/>
</dbReference>
<protein>
    <submittedName>
        <fullName evidence="2">Uncharacterized protein</fullName>
    </submittedName>
</protein>
<dbReference type="Gene3D" id="1.25.10.10">
    <property type="entry name" value="Leucine-rich Repeat Variant"/>
    <property type="match status" value="1"/>
</dbReference>
<dbReference type="GeneID" id="90075833"/>
<dbReference type="SUPFAM" id="SSF48371">
    <property type="entry name" value="ARM repeat"/>
    <property type="match status" value="1"/>
</dbReference>